<gene>
    <name evidence="3" type="ORF">SAMN05443507_10868</name>
</gene>
<proteinExistence type="predicted"/>
<dbReference type="STRING" id="1830138.SAMN05443507_10868"/>
<reference evidence="4" key="1">
    <citation type="submission" date="2016-11" db="EMBL/GenBank/DDBJ databases">
        <authorList>
            <person name="Varghese N."/>
            <person name="Submissions S."/>
        </authorList>
    </citation>
    <scope>NUCLEOTIDE SEQUENCE [LARGE SCALE GENOMIC DNA]</scope>
    <source>
        <strain evidence="4">USBA-503</strain>
    </source>
</reference>
<dbReference type="Proteomes" id="UP000184016">
    <property type="component" value="Unassembled WGS sequence"/>
</dbReference>
<dbReference type="PRINTS" id="PR00598">
    <property type="entry name" value="HTHMARR"/>
</dbReference>
<keyword evidence="4" id="KW-1185">Reference proteome</keyword>
<dbReference type="AlphaFoldDB" id="A0A1M6PLA5"/>
<dbReference type="PROSITE" id="PS50995">
    <property type="entry name" value="HTH_MARR_2"/>
    <property type="match status" value="1"/>
</dbReference>
<dbReference type="InterPro" id="IPR036390">
    <property type="entry name" value="WH_DNA-bd_sf"/>
</dbReference>
<evidence type="ECO:0000313" key="4">
    <source>
        <dbReference type="Proteomes" id="UP000184016"/>
    </source>
</evidence>
<evidence type="ECO:0000313" key="3">
    <source>
        <dbReference type="EMBL" id="SHK08786.1"/>
    </source>
</evidence>
<sequence>MNREPTKEDYQELAEFRYRLRKFLHFSETAALQVGITPSQHQLLLAIAGYPHRNWMTPTEIAERLLVRHHSALGLIQRCEKIGLVRRFSHPTDKRSIGIELTKKGQDILCQLTLLHQAELKKLGITHRYLDLDEFGDS</sequence>
<dbReference type="InterPro" id="IPR000835">
    <property type="entry name" value="HTH_MarR-typ"/>
</dbReference>
<dbReference type="Gene3D" id="1.10.10.10">
    <property type="entry name" value="Winged helix-like DNA-binding domain superfamily/Winged helix DNA-binding domain"/>
    <property type="match status" value="1"/>
</dbReference>
<dbReference type="OrthoDB" id="9807800at2"/>
<dbReference type="SMART" id="SM00347">
    <property type="entry name" value="HTH_MARR"/>
    <property type="match status" value="1"/>
</dbReference>
<dbReference type="InterPro" id="IPR036388">
    <property type="entry name" value="WH-like_DNA-bd_sf"/>
</dbReference>
<organism evidence="3 4">
    <name type="scientific">Alicyclobacillus tolerans</name>
    <dbReference type="NCBI Taxonomy" id="90970"/>
    <lineage>
        <taxon>Bacteria</taxon>
        <taxon>Bacillati</taxon>
        <taxon>Bacillota</taxon>
        <taxon>Bacilli</taxon>
        <taxon>Bacillales</taxon>
        <taxon>Alicyclobacillaceae</taxon>
        <taxon>Alicyclobacillus</taxon>
    </lineage>
</organism>
<dbReference type="Pfam" id="PF12802">
    <property type="entry name" value="MarR_2"/>
    <property type="match status" value="1"/>
</dbReference>
<dbReference type="InterPro" id="IPR039422">
    <property type="entry name" value="MarR/SlyA-like"/>
</dbReference>
<dbReference type="GO" id="GO:0003700">
    <property type="term" value="F:DNA-binding transcription factor activity"/>
    <property type="evidence" value="ECO:0007669"/>
    <property type="project" value="InterPro"/>
</dbReference>
<dbReference type="RefSeq" id="WP_072873665.1">
    <property type="nucleotide sequence ID" value="NZ_FRAF01000008.1"/>
</dbReference>
<name>A0A1M6PLA5_9BACL</name>
<evidence type="ECO:0000256" key="1">
    <source>
        <dbReference type="ARBA" id="ARBA00023125"/>
    </source>
</evidence>
<dbReference type="SUPFAM" id="SSF46785">
    <property type="entry name" value="Winged helix' DNA-binding domain"/>
    <property type="match status" value="1"/>
</dbReference>
<dbReference type="PANTHER" id="PTHR33164:SF104">
    <property type="entry name" value="TRANSCRIPTIONAL REGULATORY PROTEIN"/>
    <property type="match status" value="1"/>
</dbReference>
<accession>A0A1M6PLA5</accession>
<protein>
    <submittedName>
        <fullName evidence="3">Transcriptional regulator, MarR family</fullName>
    </submittedName>
</protein>
<keyword evidence="1" id="KW-0238">DNA-binding</keyword>
<dbReference type="GO" id="GO:0003677">
    <property type="term" value="F:DNA binding"/>
    <property type="evidence" value="ECO:0007669"/>
    <property type="project" value="UniProtKB-KW"/>
</dbReference>
<dbReference type="PANTHER" id="PTHR33164">
    <property type="entry name" value="TRANSCRIPTIONAL REGULATOR, MARR FAMILY"/>
    <property type="match status" value="1"/>
</dbReference>
<feature type="domain" description="HTH marR-type" evidence="2">
    <location>
        <begin position="6"/>
        <end position="138"/>
    </location>
</feature>
<evidence type="ECO:0000259" key="2">
    <source>
        <dbReference type="PROSITE" id="PS50995"/>
    </source>
</evidence>
<dbReference type="EMBL" id="FRAF01000008">
    <property type="protein sequence ID" value="SHK08786.1"/>
    <property type="molecule type" value="Genomic_DNA"/>
</dbReference>
<dbReference type="GO" id="GO:0006950">
    <property type="term" value="P:response to stress"/>
    <property type="evidence" value="ECO:0007669"/>
    <property type="project" value="TreeGrafter"/>
</dbReference>